<reference evidence="10 11" key="1">
    <citation type="submission" date="2020-07" db="EMBL/GenBank/DDBJ databases">
        <title>Transfer of Campylobacter canadensis to the novel genus Avispirillum gen. nov., that also includes two novel species recovered from migratory waterfowl: Avispirillum anseris sp. nov. and Avispirillum brantae sp. nov.</title>
        <authorList>
            <person name="Miller W.G."/>
            <person name="Chapman M.H."/>
            <person name="Yee E."/>
            <person name="Inglis G.D."/>
        </authorList>
    </citation>
    <scope>NUCLEOTIDE SEQUENCE [LARGE SCALE GENOMIC DNA]</scope>
    <source>
        <strain evidence="10 11">L283</strain>
    </source>
</reference>
<evidence type="ECO:0000256" key="3">
    <source>
        <dbReference type="ARBA" id="ARBA00022475"/>
    </source>
</evidence>
<dbReference type="PROSITE" id="PS01022">
    <property type="entry name" value="PTR2_1"/>
    <property type="match status" value="1"/>
</dbReference>
<accession>A0ABS7WQB4</accession>
<dbReference type="EMBL" id="JACGBB010000003">
    <property type="protein sequence ID" value="MBZ7986951.1"/>
    <property type="molecule type" value="Genomic_DNA"/>
</dbReference>
<feature type="transmembrane region" description="Helical" evidence="8">
    <location>
        <begin position="449"/>
        <end position="467"/>
    </location>
</feature>
<dbReference type="InterPro" id="IPR050171">
    <property type="entry name" value="MFS_Transporters"/>
</dbReference>
<feature type="transmembrane region" description="Helical" evidence="8">
    <location>
        <begin position="36"/>
        <end position="57"/>
    </location>
</feature>
<feature type="transmembrane region" description="Helical" evidence="8">
    <location>
        <begin position="158"/>
        <end position="178"/>
    </location>
</feature>
<evidence type="ECO:0000256" key="5">
    <source>
        <dbReference type="ARBA" id="ARBA00022856"/>
    </source>
</evidence>
<feature type="transmembrane region" description="Helical" evidence="8">
    <location>
        <begin position="346"/>
        <end position="367"/>
    </location>
</feature>
<protein>
    <submittedName>
        <fullName evidence="10">Peptide MFS transporter</fullName>
    </submittedName>
</protein>
<keyword evidence="4 8" id="KW-0812">Transmembrane</keyword>
<evidence type="ECO:0000313" key="10">
    <source>
        <dbReference type="EMBL" id="MBZ7986951.1"/>
    </source>
</evidence>
<gene>
    <name evidence="10" type="ORF">AVCANL283_02305</name>
</gene>
<dbReference type="SUPFAM" id="SSF103473">
    <property type="entry name" value="MFS general substrate transporter"/>
    <property type="match status" value="1"/>
</dbReference>
<keyword evidence="6 8" id="KW-1133">Transmembrane helix</keyword>
<sequence>MVEVWERFSYYGIRPLLVLFMSLSIFEGGFNMSTQQASSVVGVFAGMIYIFTIPGGYLADNFLGQKRAVLLGSLFIALGHLCIALSYYIKPMFFAGLCFIVIGSGLFKTCISVMVGMLYAKNDIRRDSAFTIFYSGINIGAFFAPLLVGIVLDNYGYHLGFAVGGVAMLIALIIFYFVSMKHYDEFIKYKKLDNFDSCKISNKTICFYMFLTIVIVFIFIALVHFKIINFSIVSLSVNLVSIILLFSTLYFLYLFFFKKLNKDEKKNLILFVILFFAAALFWSIFEQMATTLNLFADKLVDKKIFSYEIPTLFFQSLNPLYIIVFAPLISLLWIKLNKHNLNISSLSKFALGLIGAAIGFYIMYLATSSIVENNAKVSYWYLVISILFLALGELCLSPVGLSIMSKIAPKSIKSQVMGLWFVASSLGNVIAGYIGGKVDTNNVSQLPNLFLYCVYALLFVAFILFVIKRFVKESE</sequence>
<keyword evidence="3" id="KW-1003">Cell membrane</keyword>
<dbReference type="Gene3D" id="1.20.1250.20">
    <property type="entry name" value="MFS general substrate transporter like domains"/>
    <property type="match status" value="1"/>
</dbReference>
<proteinExistence type="predicted"/>
<keyword evidence="11" id="KW-1185">Reference proteome</keyword>
<feature type="transmembrane region" description="Helical" evidence="8">
    <location>
        <begin position="205"/>
        <end position="225"/>
    </location>
</feature>
<dbReference type="CDD" id="cd17346">
    <property type="entry name" value="MFS_DtpA_like"/>
    <property type="match status" value="1"/>
</dbReference>
<dbReference type="Pfam" id="PF00854">
    <property type="entry name" value="PTR2"/>
    <property type="match status" value="1"/>
</dbReference>
<feature type="transmembrane region" description="Helical" evidence="8">
    <location>
        <begin position="231"/>
        <end position="256"/>
    </location>
</feature>
<dbReference type="InterPro" id="IPR000109">
    <property type="entry name" value="POT_fam"/>
</dbReference>
<organism evidence="10 11">
    <name type="scientific">Campylobacter canadensis</name>
    <dbReference type="NCBI Taxonomy" id="449520"/>
    <lineage>
        <taxon>Bacteria</taxon>
        <taxon>Pseudomonadati</taxon>
        <taxon>Campylobacterota</taxon>
        <taxon>Epsilonproteobacteria</taxon>
        <taxon>Campylobacterales</taxon>
        <taxon>Campylobacteraceae</taxon>
        <taxon>Campylobacter</taxon>
    </lineage>
</organism>
<evidence type="ECO:0000256" key="8">
    <source>
        <dbReference type="SAM" id="Phobius"/>
    </source>
</evidence>
<evidence type="ECO:0000256" key="4">
    <source>
        <dbReference type="ARBA" id="ARBA00022692"/>
    </source>
</evidence>
<feature type="transmembrane region" description="Helical" evidence="8">
    <location>
        <begin position="69"/>
        <end position="88"/>
    </location>
</feature>
<evidence type="ECO:0000256" key="1">
    <source>
        <dbReference type="ARBA" id="ARBA00004651"/>
    </source>
</evidence>
<dbReference type="PROSITE" id="PS50850">
    <property type="entry name" value="MFS"/>
    <property type="match status" value="1"/>
</dbReference>
<evidence type="ECO:0000256" key="7">
    <source>
        <dbReference type="ARBA" id="ARBA00023136"/>
    </source>
</evidence>
<feature type="domain" description="Major facilitator superfamily (MFS) profile" evidence="9">
    <location>
        <begin position="1"/>
        <end position="471"/>
    </location>
</feature>
<dbReference type="InterPro" id="IPR018456">
    <property type="entry name" value="PTR2_symporter_CS"/>
</dbReference>
<dbReference type="InterPro" id="IPR020846">
    <property type="entry name" value="MFS_dom"/>
</dbReference>
<name>A0ABS7WQB4_9BACT</name>
<dbReference type="PANTHER" id="PTHR23517:SF15">
    <property type="entry name" value="PROTON-DEPENDENT OLIGOPEPTIDE FAMILY TRANSPORT PROTEIN"/>
    <property type="match status" value="1"/>
</dbReference>
<feature type="transmembrane region" description="Helical" evidence="8">
    <location>
        <begin position="12"/>
        <end position="30"/>
    </location>
</feature>
<evidence type="ECO:0000259" key="9">
    <source>
        <dbReference type="PROSITE" id="PS50850"/>
    </source>
</evidence>
<evidence type="ECO:0000256" key="2">
    <source>
        <dbReference type="ARBA" id="ARBA00022448"/>
    </source>
</evidence>
<dbReference type="NCBIfam" id="TIGR00924">
    <property type="entry name" value="yjdL_sub1_fam"/>
    <property type="match status" value="1"/>
</dbReference>
<dbReference type="Proteomes" id="UP000786183">
    <property type="component" value="Unassembled WGS sequence"/>
</dbReference>
<evidence type="ECO:0000256" key="6">
    <source>
        <dbReference type="ARBA" id="ARBA00022989"/>
    </source>
</evidence>
<keyword evidence="5" id="KW-0653">Protein transport</keyword>
<comment type="subcellular location">
    <subcellularLocation>
        <location evidence="1">Cell membrane</location>
        <topology evidence="1">Multi-pass membrane protein</topology>
    </subcellularLocation>
</comment>
<comment type="caution">
    <text evidence="10">The sequence shown here is derived from an EMBL/GenBank/DDBJ whole genome shotgun (WGS) entry which is preliminary data.</text>
</comment>
<dbReference type="InterPro" id="IPR005279">
    <property type="entry name" value="Dipep/tripep_permease"/>
</dbReference>
<keyword evidence="7 8" id="KW-0472">Membrane</keyword>
<feature type="transmembrane region" description="Helical" evidence="8">
    <location>
        <begin position="416"/>
        <end position="434"/>
    </location>
</feature>
<keyword evidence="2" id="KW-0813">Transport</keyword>
<dbReference type="InterPro" id="IPR036259">
    <property type="entry name" value="MFS_trans_sf"/>
</dbReference>
<feature type="transmembrane region" description="Helical" evidence="8">
    <location>
        <begin position="312"/>
        <end position="334"/>
    </location>
</feature>
<dbReference type="PANTHER" id="PTHR23517">
    <property type="entry name" value="RESISTANCE PROTEIN MDTM, PUTATIVE-RELATED-RELATED"/>
    <property type="match status" value="1"/>
</dbReference>
<feature type="transmembrane region" description="Helical" evidence="8">
    <location>
        <begin position="94"/>
        <end position="120"/>
    </location>
</feature>
<evidence type="ECO:0000313" key="11">
    <source>
        <dbReference type="Proteomes" id="UP000786183"/>
    </source>
</evidence>
<feature type="transmembrane region" description="Helical" evidence="8">
    <location>
        <begin position="268"/>
        <end position="285"/>
    </location>
</feature>
<keyword evidence="5" id="KW-0571">Peptide transport</keyword>
<feature type="transmembrane region" description="Helical" evidence="8">
    <location>
        <begin position="379"/>
        <end position="404"/>
    </location>
</feature>
<feature type="transmembrane region" description="Helical" evidence="8">
    <location>
        <begin position="132"/>
        <end position="152"/>
    </location>
</feature>